<reference evidence="3 4" key="1">
    <citation type="submission" date="2018-02" db="EMBL/GenBank/DDBJ databases">
        <title>8 Nocardia nova and 1 Nocardia cyriacigeorgica strain used for evolution to TMP-SMX.</title>
        <authorList>
            <person name="Mehta H."/>
            <person name="Weng J."/>
            <person name="Shamoo Y."/>
        </authorList>
    </citation>
    <scope>NUCLEOTIDE SEQUENCE [LARGE SCALE GENOMIC DNA]</scope>
    <source>
        <strain evidence="3 4">BAA2227</strain>
    </source>
</reference>
<organism evidence="3 4">
    <name type="scientific">Nocardia nova</name>
    <dbReference type="NCBI Taxonomy" id="37330"/>
    <lineage>
        <taxon>Bacteria</taxon>
        <taxon>Bacillati</taxon>
        <taxon>Actinomycetota</taxon>
        <taxon>Actinomycetes</taxon>
        <taxon>Mycobacteriales</taxon>
        <taxon>Nocardiaceae</taxon>
        <taxon>Nocardia</taxon>
    </lineage>
</organism>
<comment type="caution">
    <text evidence="3">The sequence shown here is derived from an EMBL/GenBank/DDBJ whole genome shotgun (WGS) entry which is preliminary data.</text>
</comment>
<keyword evidence="4" id="KW-1185">Reference proteome</keyword>
<evidence type="ECO:0000313" key="3">
    <source>
        <dbReference type="EMBL" id="PPJ21583.1"/>
    </source>
</evidence>
<evidence type="ECO:0000256" key="2">
    <source>
        <dbReference type="SAM" id="Phobius"/>
    </source>
</evidence>
<dbReference type="EMBL" id="PSZD01000036">
    <property type="protein sequence ID" value="PPJ21583.1"/>
    <property type="molecule type" value="Genomic_DNA"/>
</dbReference>
<sequence length="127" mass="12974">MMSMLYAHTALLAQNTTTNPTGPEFGKASPLGLVIILVLLAGTVLLIRSMNKHIKKLPADFSREHPEPDQEADEGTEHGVAGEDDDAAGGDASGGDRAEQPRDGAANGSGRSDSGPSTPPPASGKAS</sequence>
<protein>
    <submittedName>
        <fullName evidence="3">Uncharacterized protein</fullName>
    </submittedName>
</protein>
<feature type="transmembrane region" description="Helical" evidence="2">
    <location>
        <begin position="28"/>
        <end position="47"/>
    </location>
</feature>
<feature type="compositionally biased region" description="Basic and acidic residues" evidence="1">
    <location>
        <begin position="57"/>
        <end position="68"/>
    </location>
</feature>
<dbReference type="Proteomes" id="UP000238356">
    <property type="component" value="Unassembled WGS sequence"/>
</dbReference>
<evidence type="ECO:0000313" key="4">
    <source>
        <dbReference type="Proteomes" id="UP000238356"/>
    </source>
</evidence>
<accession>A0A2S5ZW52</accession>
<feature type="compositionally biased region" description="Pro residues" evidence="1">
    <location>
        <begin position="117"/>
        <end position="127"/>
    </location>
</feature>
<name>A0A2S5ZW52_9NOCA</name>
<keyword evidence="2" id="KW-1133">Transmembrane helix</keyword>
<gene>
    <name evidence="3" type="ORF">C5F51_33675</name>
</gene>
<keyword evidence="2" id="KW-0812">Transmembrane</keyword>
<proteinExistence type="predicted"/>
<evidence type="ECO:0000256" key="1">
    <source>
        <dbReference type="SAM" id="MobiDB-lite"/>
    </source>
</evidence>
<dbReference type="AlphaFoldDB" id="A0A2S5ZW52"/>
<keyword evidence="2" id="KW-0472">Membrane</keyword>
<feature type="region of interest" description="Disordered" evidence="1">
    <location>
        <begin position="56"/>
        <end position="127"/>
    </location>
</feature>